<feature type="compositionally biased region" description="Polar residues" evidence="1">
    <location>
        <begin position="1"/>
        <end position="11"/>
    </location>
</feature>
<dbReference type="AlphaFoldDB" id="A0A8H3UND8"/>
<feature type="region of interest" description="Disordered" evidence="1">
    <location>
        <begin position="1"/>
        <end position="47"/>
    </location>
</feature>
<dbReference type="EMBL" id="WNWS01000272">
    <property type="protein sequence ID" value="KAE9972333.1"/>
    <property type="molecule type" value="Genomic_DNA"/>
</dbReference>
<feature type="compositionally biased region" description="Acidic residues" evidence="1">
    <location>
        <begin position="552"/>
        <end position="565"/>
    </location>
</feature>
<feature type="compositionally biased region" description="Polar residues" evidence="1">
    <location>
        <begin position="599"/>
        <end position="609"/>
    </location>
</feature>
<gene>
    <name evidence="3" type="ORF">EG327_008151</name>
    <name evidence="2" type="ORF">EG328_005070</name>
</gene>
<proteinExistence type="predicted"/>
<name>A0A8H3UND8_VENIN</name>
<evidence type="ECO:0000313" key="4">
    <source>
        <dbReference type="Proteomes" id="UP000447873"/>
    </source>
</evidence>
<dbReference type="Proteomes" id="UP000490939">
    <property type="component" value="Unassembled WGS sequence"/>
</dbReference>
<comment type="caution">
    <text evidence="2">The sequence shown here is derived from an EMBL/GenBank/DDBJ whole genome shotgun (WGS) entry which is preliminary data.</text>
</comment>
<feature type="compositionally biased region" description="Basic and acidic residues" evidence="1">
    <location>
        <begin position="566"/>
        <end position="594"/>
    </location>
</feature>
<feature type="compositionally biased region" description="Basic and acidic residues" evidence="1">
    <location>
        <begin position="38"/>
        <end position="47"/>
    </location>
</feature>
<evidence type="ECO:0000256" key="1">
    <source>
        <dbReference type="SAM" id="MobiDB-lite"/>
    </source>
</evidence>
<evidence type="ECO:0000313" key="5">
    <source>
        <dbReference type="Proteomes" id="UP000490939"/>
    </source>
</evidence>
<accession>A0A8H3UND8</accession>
<evidence type="ECO:0000313" key="2">
    <source>
        <dbReference type="EMBL" id="KAE9972333.1"/>
    </source>
</evidence>
<organism evidence="2 4">
    <name type="scientific">Venturia inaequalis</name>
    <name type="common">Apple scab fungus</name>
    <dbReference type="NCBI Taxonomy" id="5025"/>
    <lineage>
        <taxon>Eukaryota</taxon>
        <taxon>Fungi</taxon>
        <taxon>Dikarya</taxon>
        <taxon>Ascomycota</taxon>
        <taxon>Pezizomycotina</taxon>
        <taxon>Dothideomycetes</taxon>
        <taxon>Pleosporomycetidae</taxon>
        <taxon>Venturiales</taxon>
        <taxon>Venturiaceae</taxon>
        <taxon>Venturia</taxon>
    </lineage>
</organism>
<reference evidence="2 4" key="1">
    <citation type="submission" date="2018-12" db="EMBL/GenBank/DDBJ databases">
        <title>Venturia inaequalis Genome Resource.</title>
        <authorList>
            <person name="Lichtner F.J."/>
        </authorList>
    </citation>
    <scope>NUCLEOTIDE SEQUENCE [LARGE SCALE GENOMIC DNA]</scope>
    <source>
        <strain evidence="2 4">120213</strain>
        <strain evidence="3 5">DMI_063113</strain>
    </source>
</reference>
<dbReference type="Proteomes" id="UP000447873">
    <property type="component" value="Unassembled WGS sequence"/>
</dbReference>
<evidence type="ECO:0000313" key="3">
    <source>
        <dbReference type="EMBL" id="KAE9976398.1"/>
    </source>
</evidence>
<keyword evidence="5" id="KW-1185">Reference proteome</keyword>
<feature type="region of interest" description="Disordered" evidence="1">
    <location>
        <begin position="547"/>
        <end position="619"/>
    </location>
</feature>
<sequence length="771" mass="87613">MSDQQTGQSPNGDLKKRKSTSQTGSASKRKKAIARLPKAFENKDEQASVKDGYRSFPATTVLQLNEGHHSIEKGRYEPLDLSKLFAEKASEVEENQIKKLTTEYKRVFDKADEKELLVEVVDLLKEHICHPKRWLKRAWTLFGVHSTAGFSCPDYYWPNAKRNGKPMHKTLFDIPFATFRHMLGDHLMWEDPPLDELLSWTDSWLFVIVHALGRYESGQRIAVITCGRASGLTTPNGQSALFYHANELHNAYRLLDRVWKIGQKDSLHGDRSFKLAARKFTHEWLSHGIVLDQNHEMQHVELGELVRQGLFYLYPELDIRGLCERTGLYEHLTALRLGLFYYARQSEITTDEMAIAASIARLFCKPGQEKAPLSVLLDTLSLRKRMPRNDKFRSWIFKNYTTEEVREEWYPNIHIIPDNLPEVAQSVELLREAFAALNIEPTPQITPIHDNAGKDKNFAEYKNADLYNPSQMCVEDRNKKRNHRTQVLSNCFKKDPDALRRRRNATLQLWERPGAAHSEVLTQLLHSDNNIWKLNKEQRGANLRAIASGQFEESDVEDSKEEDKDEGEKSKDEGEKSKEKEAETKDKDDDHQNQEDESSTTTLDSQPENPSKEVDTGDSAAAHISIKNYASATIKDKTKPQTETNTAEELFVEEIRKYCKKMDQRWEARSRLGAAHRDFRANTLPGIVSSGSMDDDDGSDSPELVQAAESPLLHTAALSPVSIQNMQEDPALVPQQVLAVEDPSASNSPVVFDIIGAADKTQAAERAFAFA</sequence>
<dbReference type="EMBL" id="WNWR01000500">
    <property type="protein sequence ID" value="KAE9976398.1"/>
    <property type="molecule type" value="Genomic_DNA"/>
</dbReference>
<protein>
    <submittedName>
        <fullName evidence="2">Uncharacterized protein</fullName>
    </submittedName>
</protein>